<accession>A0A0V1GXA2</accession>
<dbReference type="EMBL" id="JYDP01000222">
    <property type="protein sequence ID" value="KRZ02634.1"/>
    <property type="molecule type" value="Genomic_DNA"/>
</dbReference>
<evidence type="ECO:0000313" key="1">
    <source>
        <dbReference type="EMBL" id="KRZ02634.1"/>
    </source>
</evidence>
<dbReference type="AlphaFoldDB" id="A0A0V1GXA2"/>
<dbReference type="OrthoDB" id="10498382at2759"/>
<gene>
    <name evidence="1" type="ORF">T11_12022</name>
</gene>
<organism evidence="1 2">
    <name type="scientific">Trichinella zimbabwensis</name>
    <dbReference type="NCBI Taxonomy" id="268475"/>
    <lineage>
        <taxon>Eukaryota</taxon>
        <taxon>Metazoa</taxon>
        <taxon>Ecdysozoa</taxon>
        <taxon>Nematoda</taxon>
        <taxon>Enoplea</taxon>
        <taxon>Dorylaimia</taxon>
        <taxon>Trichinellida</taxon>
        <taxon>Trichinellidae</taxon>
        <taxon>Trichinella</taxon>
    </lineage>
</organism>
<name>A0A0V1GXA2_9BILA</name>
<proteinExistence type="predicted"/>
<evidence type="ECO:0000313" key="2">
    <source>
        <dbReference type="Proteomes" id="UP000055024"/>
    </source>
</evidence>
<reference evidence="1 2" key="1">
    <citation type="submission" date="2015-01" db="EMBL/GenBank/DDBJ databases">
        <title>Evolution of Trichinella species and genotypes.</title>
        <authorList>
            <person name="Korhonen P.K."/>
            <person name="Edoardo P."/>
            <person name="Giuseppe L.R."/>
            <person name="Gasser R.B."/>
        </authorList>
    </citation>
    <scope>NUCLEOTIDE SEQUENCE [LARGE SCALE GENOMIC DNA]</scope>
    <source>
        <strain evidence="1">ISS1029</strain>
    </source>
</reference>
<dbReference type="Proteomes" id="UP000055024">
    <property type="component" value="Unassembled WGS sequence"/>
</dbReference>
<keyword evidence="2" id="KW-1185">Reference proteome</keyword>
<comment type="caution">
    <text evidence="1">The sequence shown here is derived from an EMBL/GenBank/DDBJ whole genome shotgun (WGS) entry which is preliminary data.</text>
</comment>
<sequence length="135" mass="15479">MTRSEKTAMAHSIFSFIINQTANNSTANHYNPTSQAQRLLESSSKSQSKDRLSWLERRVRQHWLAVFVIFGRDEVEVLDEPSRSAYGRTIERETLGTTVVARARTLRALAVATYRGSGYREPEDVSEGDRRRLEF</sequence>
<protein>
    <submittedName>
        <fullName evidence="1">Uncharacterized protein</fullName>
    </submittedName>
</protein>